<gene>
    <name evidence="2" type="ORF">HLI_01545</name>
</gene>
<dbReference type="AlphaFoldDB" id="A0A410M8E5"/>
<dbReference type="Proteomes" id="UP000287756">
    <property type="component" value="Chromosome"/>
</dbReference>
<dbReference type="PANTHER" id="PTHR38032">
    <property type="entry name" value="POLYMERASE-RELATED"/>
    <property type="match status" value="1"/>
</dbReference>
<dbReference type="InterPro" id="IPR005646">
    <property type="entry name" value="FapA"/>
</dbReference>
<dbReference type="InterPro" id="IPR046865">
    <property type="entry name" value="FapA_b_solenoid"/>
</dbReference>
<feature type="domain" description="Flagellar Assembly Protein A N-terminal region" evidence="1">
    <location>
        <begin position="7"/>
        <end position="170"/>
    </location>
</feature>
<evidence type="ECO:0000259" key="1">
    <source>
        <dbReference type="Pfam" id="PF20250"/>
    </source>
</evidence>
<evidence type="ECO:0000313" key="3">
    <source>
        <dbReference type="Proteomes" id="UP000287756"/>
    </source>
</evidence>
<reference evidence="2 3" key="1">
    <citation type="submission" date="2018-01" db="EMBL/GenBank/DDBJ databases">
        <title>The whole genome sequencing and assembly of Halobacillus litoralis ERB031 strain.</title>
        <authorList>
            <person name="Lee S.-J."/>
            <person name="Park M.-K."/>
            <person name="Kim J.-Y."/>
            <person name="Lee Y.-J."/>
            <person name="Yi H."/>
            <person name="Bahn Y.-S."/>
            <person name="Kim J.F."/>
            <person name="Lee D.-W."/>
        </authorList>
    </citation>
    <scope>NUCLEOTIDE SEQUENCE [LARGE SCALE GENOMIC DNA]</scope>
    <source>
        <strain evidence="2 3">ERB 031</strain>
    </source>
</reference>
<proteinExistence type="predicted"/>
<dbReference type="InterPro" id="IPR046866">
    <property type="entry name" value="FapA_N"/>
</dbReference>
<protein>
    <submittedName>
        <fullName evidence="2">DUF342 domain-containing protein</fullName>
    </submittedName>
</protein>
<name>A0A410M8E5_9BACI</name>
<organism evidence="2 3">
    <name type="scientific">Halobacillus litoralis</name>
    <dbReference type="NCBI Taxonomy" id="45668"/>
    <lineage>
        <taxon>Bacteria</taxon>
        <taxon>Bacillati</taxon>
        <taxon>Bacillota</taxon>
        <taxon>Bacilli</taxon>
        <taxon>Bacillales</taxon>
        <taxon>Bacillaceae</taxon>
        <taxon>Halobacillus</taxon>
    </lineage>
</organism>
<dbReference type="OrthoDB" id="9816426at2"/>
<dbReference type="PANTHER" id="PTHR38032:SF1">
    <property type="entry name" value="RNA-BINDING PROTEIN KHPB N-TERMINAL DOMAIN-CONTAINING PROTEIN"/>
    <property type="match status" value="1"/>
</dbReference>
<dbReference type="RefSeq" id="WP_128522739.1">
    <property type="nucleotide sequence ID" value="NZ_CP026118.1"/>
</dbReference>
<evidence type="ECO:0000313" key="2">
    <source>
        <dbReference type="EMBL" id="QAS50974.1"/>
    </source>
</evidence>
<accession>A0A410M8E5</accession>
<sequence length="452" mass="49600">MQQEEYKVIVSPDKMEAVIHFSSVDSVTEQVLSDLLKGEGITFGIKEEVIRMLVEEPPLTEVEVLVAKGIEPVDGENGRIIFDKPMTMEVDQEEKASFRDIIAIPSVSKGDRIARIEPHTSGVPGKNVFGEAVQQKPGKTPNLRAGKNTTYDEKEAGFYAEIDGQLSYKDRAIQVQPLFEVRGDLDLHTGNLDFIGSIAIRGNVPTGYKVKAAGDITVYGMVEAAELSAGGSVHISDGVSGLGKARITAGEDVRIGYINQAVVEAGQDLFVENSALHSQCVAHRSVYCQKGNIIGGTTSAGNRVEAQSIGNRMHTPTGIYIGVNKKVEEKQMKLNQTLKAKMEQKEKLVQIGKSLERKRLKQGELSAKERITSLRQRSSLENNEEEIYELAEQMKSMNSSIGDLDDAYLKAVKNIHAFTNVGFGKYVLRVDVDHTDVHMILDSGEIVIKANR</sequence>
<dbReference type="EMBL" id="CP026118">
    <property type="protein sequence ID" value="QAS50974.1"/>
    <property type="molecule type" value="Genomic_DNA"/>
</dbReference>
<dbReference type="Pfam" id="PF20250">
    <property type="entry name" value="FapA_N"/>
    <property type="match status" value="1"/>
</dbReference>
<dbReference type="Pfam" id="PF03961">
    <property type="entry name" value="FapA"/>
    <property type="match status" value="1"/>
</dbReference>
<dbReference type="KEGG" id="hli:HLI_01545"/>